<feature type="active site" description="Charge relay system" evidence="7">
    <location>
        <position position="161"/>
    </location>
</feature>
<dbReference type="Pfam" id="PF01425">
    <property type="entry name" value="Amidase"/>
    <property type="match status" value="1"/>
</dbReference>
<protein>
    <recommendedName>
        <fullName evidence="7">Glutamyl-tRNA(Gln) amidotransferase subunit A</fullName>
        <shortName evidence="7">Glu-ADT subunit A</shortName>
        <ecNumber evidence="7">6.3.5.7</ecNumber>
    </recommendedName>
</protein>
<dbReference type="PANTHER" id="PTHR11895:SF7">
    <property type="entry name" value="GLUTAMYL-TRNA(GLN) AMIDOTRANSFERASE SUBUNIT A, MITOCHONDRIAL"/>
    <property type="match status" value="1"/>
</dbReference>
<dbReference type="InterPro" id="IPR036928">
    <property type="entry name" value="AS_sf"/>
</dbReference>
<evidence type="ECO:0000256" key="5">
    <source>
        <dbReference type="ARBA" id="ARBA00022917"/>
    </source>
</evidence>
<comment type="similarity">
    <text evidence="1 7">Belongs to the amidase family. GatA subfamily.</text>
</comment>
<comment type="function">
    <text evidence="7">Allows the formation of correctly charged Gln-tRNA(Gln) through the transamidation of misacylated Glu-tRNA(Gln) in organisms which lack glutaminyl-tRNA synthetase. The reaction takes place in the presence of glutamine and ATP through an activated gamma-phospho-Glu-tRNA(Gln).</text>
</comment>
<dbReference type="InterPro" id="IPR000120">
    <property type="entry name" value="Amidase"/>
</dbReference>
<keyword evidence="3 7" id="KW-0547">Nucleotide-binding</keyword>
<evidence type="ECO:0000256" key="1">
    <source>
        <dbReference type="ARBA" id="ARBA00008069"/>
    </source>
</evidence>
<evidence type="ECO:0000313" key="10">
    <source>
        <dbReference type="Proteomes" id="UP000236248"/>
    </source>
</evidence>
<feature type="domain" description="Amidase" evidence="8">
    <location>
        <begin position="29"/>
        <end position="475"/>
    </location>
</feature>
<gene>
    <name evidence="7 9" type="primary">gatA</name>
    <name evidence="9" type="ORF">NCAV_0749</name>
</gene>
<evidence type="ECO:0000256" key="6">
    <source>
        <dbReference type="ARBA" id="ARBA00047407"/>
    </source>
</evidence>
<keyword evidence="4 7" id="KW-0067">ATP-binding</keyword>
<dbReference type="Gene3D" id="3.90.1300.10">
    <property type="entry name" value="Amidase signature (AS) domain"/>
    <property type="match status" value="1"/>
</dbReference>
<keyword evidence="2 7" id="KW-0436">Ligase</keyword>
<accession>A0A2K5AQL6</accession>
<feature type="active site" description="Charge relay system" evidence="7">
    <location>
        <position position="86"/>
    </location>
</feature>
<dbReference type="AlphaFoldDB" id="A0A2K5AQL6"/>
<dbReference type="GO" id="GO:0030956">
    <property type="term" value="C:glutamyl-tRNA(Gln) amidotransferase complex"/>
    <property type="evidence" value="ECO:0007669"/>
    <property type="project" value="InterPro"/>
</dbReference>
<dbReference type="HAMAP" id="MF_00120">
    <property type="entry name" value="GatA"/>
    <property type="match status" value="1"/>
</dbReference>
<reference evidence="10" key="1">
    <citation type="submission" date="2018-01" db="EMBL/GenBank/DDBJ databases">
        <authorList>
            <person name="Kerou L M."/>
        </authorList>
    </citation>
    <scope>NUCLEOTIDE SEQUENCE [LARGE SCALE GENOMIC DNA]</scope>
    <source>
        <strain evidence="10">SCU2</strain>
    </source>
</reference>
<evidence type="ECO:0000256" key="2">
    <source>
        <dbReference type="ARBA" id="ARBA00022598"/>
    </source>
</evidence>
<dbReference type="EC" id="6.3.5.7" evidence="7"/>
<evidence type="ECO:0000256" key="4">
    <source>
        <dbReference type="ARBA" id="ARBA00022840"/>
    </source>
</evidence>
<dbReference type="KEGG" id="ncv:NCAV_0749"/>
<organism evidence="9 10">
    <name type="scientific">Candidatus Nitrosocaldus cavascurensis</name>
    <dbReference type="NCBI Taxonomy" id="2058097"/>
    <lineage>
        <taxon>Archaea</taxon>
        <taxon>Nitrososphaerota</taxon>
        <taxon>Nitrososphaeria</taxon>
        <taxon>Candidatus Nitrosocaldales</taxon>
        <taxon>Candidatus Nitrosocaldaceae</taxon>
        <taxon>Candidatus Nitrosocaldus</taxon>
    </lineage>
</organism>
<dbReference type="GO" id="GO:0005524">
    <property type="term" value="F:ATP binding"/>
    <property type="evidence" value="ECO:0007669"/>
    <property type="project" value="UniProtKB-KW"/>
</dbReference>
<comment type="subunit">
    <text evidence="7">Heterotrimer of A, B and C subunits.</text>
</comment>
<keyword evidence="10" id="KW-1185">Reference proteome</keyword>
<dbReference type="PANTHER" id="PTHR11895">
    <property type="entry name" value="TRANSAMIDASE"/>
    <property type="match status" value="1"/>
</dbReference>
<evidence type="ECO:0000313" key="9">
    <source>
        <dbReference type="EMBL" id="SPC33930.1"/>
    </source>
</evidence>
<evidence type="ECO:0000259" key="8">
    <source>
        <dbReference type="Pfam" id="PF01425"/>
    </source>
</evidence>
<dbReference type="PROSITE" id="PS00571">
    <property type="entry name" value="AMIDASES"/>
    <property type="match status" value="1"/>
</dbReference>
<dbReference type="SUPFAM" id="SSF75304">
    <property type="entry name" value="Amidase signature (AS) enzymes"/>
    <property type="match status" value="1"/>
</dbReference>
<dbReference type="GO" id="GO:0016740">
    <property type="term" value="F:transferase activity"/>
    <property type="evidence" value="ECO:0007669"/>
    <property type="project" value="UniProtKB-KW"/>
</dbReference>
<dbReference type="GO" id="GO:0050567">
    <property type="term" value="F:glutaminyl-tRNA synthase (glutamine-hydrolyzing) activity"/>
    <property type="evidence" value="ECO:0007669"/>
    <property type="project" value="UniProtKB-UniRule"/>
</dbReference>
<dbReference type="InterPro" id="IPR004412">
    <property type="entry name" value="GatA"/>
</dbReference>
<evidence type="ECO:0000256" key="3">
    <source>
        <dbReference type="ARBA" id="ARBA00022741"/>
    </source>
</evidence>
<dbReference type="Proteomes" id="UP000236248">
    <property type="component" value="Chromosome NCAV"/>
</dbReference>
<dbReference type="GeneID" id="41594812"/>
<dbReference type="NCBIfam" id="TIGR00132">
    <property type="entry name" value="gatA"/>
    <property type="match status" value="1"/>
</dbReference>
<name>A0A2K5AQL6_9ARCH</name>
<keyword evidence="5 7" id="KW-0648">Protein biosynthesis</keyword>
<dbReference type="RefSeq" id="WP_103287299.1">
    <property type="nucleotide sequence ID" value="NZ_LT981265.1"/>
</dbReference>
<dbReference type="EMBL" id="LT981265">
    <property type="protein sequence ID" value="SPC33930.1"/>
    <property type="molecule type" value="Genomic_DNA"/>
</dbReference>
<evidence type="ECO:0000256" key="7">
    <source>
        <dbReference type="HAMAP-Rule" id="MF_00120"/>
    </source>
</evidence>
<feature type="active site" description="Acyl-ester intermediate" evidence="7">
    <location>
        <position position="185"/>
    </location>
</feature>
<keyword evidence="9" id="KW-0808">Transferase</keyword>
<dbReference type="InterPro" id="IPR023631">
    <property type="entry name" value="Amidase_dom"/>
</dbReference>
<comment type="catalytic activity">
    <reaction evidence="6 7">
        <text>L-glutamyl-tRNA(Gln) + L-glutamine + ATP + H2O = L-glutaminyl-tRNA(Gln) + L-glutamate + ADP + phosphate + H(+)</text>
        <dbReference type="Rhea" id="RHEA:17521"/>
        <dbReference type="Rhea" id="RHEA-COMP:9681"/>
        <dbReference type="Rhea" id="RHEA-COMP:9684"/>
        <dbReference type="ChEBI" id="CHEBI:15377"/>
        <dbReference type="ChEBI" id="CHEBI:15378"/>
        <dbReference type="ChEBI" id="CHEBI:29985"/>
        <dbReference type="ChEBI" id="CHEBI:30616"/>
        <dbReference type="ChEBI" id="CHEBI:43474"/>
        <dbReference type="ChEBI" id="CHEBI:58359"/>
        <dbReference type="ChEBI" id="CHEBI:78520"/>
        <dbReference type="ChEBI" id="CHEBI:78521"/>
        <dbReference type="ChEBI" id="CHEBI:456216"/>
        <dbReference type="EC" id="6.3.5.7"/>
    </reaction>
</comment>
<dbReference type="InterPro" id="IPR020556">
    <property type="entry name" value="Amidase_CS"/>
</dbReference>
<dbReference type="GO" id="GO:0006412">
    <property type="term" value="P:translation"/>
    <property type="evidence" value="ECO:0007669"/>
    <property type="project" value="UniProtKB-UniRule"/>
</dbReference>
<proteinExistence type="inferred from homology"/>
<sequence>MVSSSKLALNAYELVEEVKSGSISVEDYIASMLERIESMDERINAYITINHHALDEARMVDKMVKSSSNGSGYGNGNLLGVPLAVKDNISTEGIRTTCASRMLEDYVPVYDATVVKRLKDAGAIVIGKTNMDEFGMGSTTEFSAFGVTHNPWDEDRVAGGSSGGSAASLASCMASIALGSDTGGSVRCPASFCSIYGLKPTYGLLSRYGLISYANSLECIGLMARSAVDLALMLNAVVGADIQNDHTSIDATTIDLESINSTSLKGMRFATIREIMESNAIDEPIRDSMLDAIASVEQLDAIVEEVSIPSLKYALASYYTIAMAEASSNLARYDGIRYGYTVQPDGIAWNEFYSTIRSNFGSEVKRRIMLGTYVLSSGYYGRYYMKAQKARAIIRDEIMHVLRSYNAIITPTMPVLPPRIGERISDPLRLYTIDICTVIANLAGIPALSIPYSMHNGLPIGIQFMAKHLDEATLLRIAYLLEHVRGSKVKRCVL</sequence>